<evidence type="ECO:0000313" key="2">
    <source>
        <dbReference type="EMBL" id="KAJ1375055.1"/>
    </source>
</evidence>
<feature type="compositionally biased region" description="Acidic residues" evidence="1">
    <location>
        <begin position="69"/>
        <end position="86"/>
    </location>
</feature>
<feature type="compositionally biased region" description="Basic residues" evidence="1">
    <location>
        <begin position="212"/>
        <end position="221"/>
    </location>
</feature>
<sequence>MFSSDDDEPLAVIASKTKRQEKRVVRKERRQKTAKRKRFQSESSEESDANDVDEKEKRTPRKKKKPALEDEFDSDEIPLADVNDESGEVHKSCEDTSINGRDSQSNEEHSSGEKETSMDDASQRPSSRCDDSKDTRTHKEQNSELSSEKHAKVEEESDSSSSDDSEKKIASEEDGEDLENSNKEHAQVDGESDNSTSDSDENKELEKEIKAKKEKKKRKTKQKTEDESAGKKEVRNKKEQRQDGAAVRLSKLKKMVTLAGLRIVYKKFFEDVADNDRLRVKALEKEMERRGLTPPFTMEACKAFKLQKEQEAEVSRIIKELHNRYWRKSKRSRDARSKIGSVGNSASRWYNIRRKFG</sequence>
<feature type="compositionally biased region" description="Basic residues" evidence="1">
    <location>
        <begin position="16"/>
        <end position="38"/>
    </location>
</feature>
<evidence type="ECO:0000313" key="3">
    <source>
        <dbReference type="Proteomes" id="UP001196413"/>
    </source>
</evidence>
<proteinExistence type="predicted"/>
<feature type="compositionally biased region" description="Basic and acidic residues" evidence="1">
    <location>
        <begin position="200"/>
        <end position="211"/>
    </location>
</feature>
<name>A0AAD5REM8_PARTN</name>
<keyword evidence="3" id="KW-1185">Reference proteome</keyword>
<protein>
    <submittedName>
        <fullName evidence="2">Uncharacterized protein</fullName>
    </submittedName>
</protein>
<feature type="region of interest" description="Disordered" evidence="1">
    <location>
        <begin position="1"/>
        <end position="245"/>
    </location>
</feature>
<comment type="caution">
    <text evidence="2">The sequence shown here is derived from an EMBL/GenBank/DDBJ whole genome shotgun (WGS) entry which is preliminary data.</text>
</comment>
<feature type="compositionally biased region" description="Basic and acidic residues" evidence="1">
    <location>
        <begin position="222"/>
        <end position="242"/>
    </location>
</feature>
<gene>
    <name evidence="2" type="ORF">KIN20_038281</name>
</gene>
<feature type="compositionally biased region" description="Basic and acidic residues" evidence="1">
    <location>
        <begin position="104"/>
        <end position="117"/>
    </location>
</feature>
<dbReference type="Proteomes" id="UP001196413">
    <property type="component" value="Unassembled WGS sequence"/>
</dbReference>
<dbReference type="EMBL" id="JAHQIW010007504">
    <property type="protein sequence ID" value="KAJ1375055.1"/>
    <property type="molecule type" value="Genomic_DNA"/>
</dbReference>
<reference evidence="2" key="1">
    <citation type="submission" date="2021-06" db="EMBL/GenBank/DDBJ databases">
        <title>Parelaphostrongylus tenuis whole genome reference sequence.</title>
        <authorList>
            <person name="Garwood T.J."/>
            <person name="Larsen P.A."/>
            <person name="Fountain-Jones N.M."/>
            <person name="Garbe J.R."/>
            <person name="Macchietto M.G."/>
            <person name="Kania S.A."/>
            <person name="Gerhold R.W."/>
            <person name="Richards J.E."/>
            <person name="Wolf T.M."/>
        </authorList>
    </citation>
    <scope>NUCLEOTIDE SEQUENCE</scope>
    <source>
        <strain evidence="2">MNPRO001-30</strain>
        <tissue evidence="2">Meninges</tissue>
    </source>
</reference>
<evidence type="ECO:0000256" key="1">
    <source>
        <dbReference type="SAM" id="MobiDB-lite"/>
    </source>
</evidence>
<organism evidence="2 3">
    <name type="scientific">Parelaphostrongylus tenuis</name>
    <name type="common">Meningeal worm</name>
    <dbReference type="NCBI Taxonomy" id="148309"/>
    <lineage>
        <taxon>Eukaryota</taxon>
        <taxon>Metazoa</taxon>
        <taxon>Ecdysozoa</taxon>
        <taxon>Nematoda</taxon>
        <taxon>Chromadorea</taxon>
        <taxon>Rhabditida</taxon>
        <taxon>Rhabditina</taxon>
        <taxon>Rhabditomorpha</taxon>
        <taxon>Strongyloidea</taxon>
        <taxon>Metastrongylidae</taxon>
        <taxon>Parelaphostrongylus</taxon>
    </lineage>
</organism>
<feature type="compositionally biased region" description="Basic and acidic residues" evidence="1">
    <location>
        <begin position="127"/>
        <end position="154"/>
    </location>
</feature>
<accession>A0AAD5REM8</accession>
<dbReference type="AlphaFoldDB" id="A0AAD5REM8"/>